<name>A0A1Y2HL74_9FUNG</name>
<gene>
    <name evidence="1" type="ORF">BCR44DRAFT_1436021</name>
</gene>
<evidence type="ECO:0000313" key="2">
    <source>
        <dbReference type="Proteomes" id="UP000193411"/>
    </source>
</evidence>
<proteinExistence type="predicted"/>
<dbReference type="Proteomes" id="UP000193411">
    <property type="component" value="Unassembled WGS sequence"/>
</dbReference>
<feature type="non-terminal residue" evidence="1">
    <location>
        <position position="223"/>
    </location>
</feature>
<organism evidence="1 2">
    <name type="scientific">Catenaria anguillulae PL171</name>
    <dbReference type="NCBI Taxonomy" id="765915"/>
    <lineage>
        <taxon>Eukaryota</taxon>
        <taxon>Fungi</taxon>
        <taxon>Fungi incertae sedis</taxon>
        <taxon>Blastocladiomycota</taxon>
        <taxon>Blastocladiomycetes</taxon>
        <taxon>Blastocladiales</taxon>
        <taxon>Catenariaceae</taxon>
        <taxon>Catenaria</taxon>
    </lineage>
</organism>
<protein>
    <submittedName>
        <fullName evidence="1">Uncharacterized protein</fullName>
    </submittedName>
</protein>
<dbReference type="AlphaFoldDB" id="A0A1Y2HL74"/>
<sequence>MTRLSLPAVTLAAMHEVTVHPPGAALRNLTISGGPPWGIQQVLAPNKVRAREVHVFWSNVPDLPALEWLSGMPGLRVVQLHGERSNLPFPGTNAGDHAQPASASAIAGLRNVESRWVKLTWWPPNEDESVDRNMVWDELLKFPPIPGGVSHVQVSVALPASDATIAASSPRADQPLAAAPISGRLASVSECISLGHLTASYMSDACWSSLVDAPHRAHVRLSV</sequence>
<reference evidence="1 2" key="1">
    <citation type="submission" date="2016-07" db="EMBL/GenBank/DDBJ databases">
        <title>Pervasive Adenine N6-methylation of Active Genes in Fungi.</title>
        <authorList>
            <consortium name="DOE Joint Genome Institute"/>
            <person name="Mondo S.J."/>
            <person name="Dannebaum R.O."/>
            <person name="Kuo R.C."/>
            <person name="Labutti K."/>
            <person name="Haridas S."/>
            <person name="Kuo A."/>
            <person name="Salamov A."/>
            <person name="Ahrendt S.R."/>
            <person name="Lipzen A."/>
            <person name="Sullivan W."/>
            <person name="Andreopoulos W.B."/>
            <person name="Clum A."/>
            <person name="Lindquist E."/>
            <person name="Daum C."/>
            <person name="Ramamoorthy G.K."/>
            <person name="Gryganskyi A."/>
            <person name="Culley D."/>
            <person name="Magnuson J.K."/>
            <person name="James T.Y."/>
            <person name="O'Malley M.A."/>
            <person name="Stajich J.E."/>
            <person name="Spatafora J.W."/>
            <person name="Visel A."/>
            <person name="Grigoriev I.V."/>
        </authorList>
    </citation>
    <scope>NUCLEOTIDE SEQUENCE [LARGE SCALE GENOMIC DNA]</scope>
    <source>
        <strain evidence="1 2">PL171</strain>
    </source>
</reference>
<keyword evidence="2" id="KW-1185">Reference proteome</keyword>
<evidence type="ECO:0000313" key="1">
    <source>
        <dbReference type="EMBL" id="ORZ34591.1"/>
    </source>
</evidence>
<comment type="caution">
    <text evidence="1">The sequence shown here is derived from an EMBL/GenBank/DDBJ whole genome shotgun (WGS) entry which is preliminary data.</text>
</comment>
<accession>A0A1Y2HL74</accession>
<dbReference type="EMBL" id="MCFL01000027">
    <property type="protein sequence ID" value="ORZ34591.1"/>
    <property type="molecule type" value="Genomic_DNA"/>
</dbReference>